<dbReference type="CDD" id="cd03379">
    <property type="entry name" value="beta_CA_cladeD"/>
    <property type="match status" value="1"/>
</dbReference>
<evidence type="ECO:0000256" key="1">
    <source>
        <dbReference type="ARBA" id="ARBA00006217"/>
    </source>
</evidence>
<feature type="binding site" evidence="4">
    <location>
        <position position="57"/>
    </location>
    <ligand>
        <name>Zn(2+)</name>
        <dbReference type="ChEBI" id="CHEBI:29105"/>
    </ligand>
</feature>
<dbReference type="InterPro" id="IPR001765">
    <property type="entry name" value="Carbonic_anhydrase"/>
</dbReference>
<dbReference type="SUPFAM" id="SSF53056">
    <property type="entry name" value="beta-carbonic anhydrase, cab"/>
    <property type="match status" value="1"/>
</dbReference>
<gene>
    <name evidence="6" type="ORF">BCR35DRAFT_287542</name>
</gene>
<comment type="cofactor">
    <cofactor evidence="4">
        <name>Zn(2+)</name>
        <dbReference type="ChEBI" id="CHEBI:29105"/>
    </cofactor>
    <text evidence="4">Binds 1 zinc ion per subunit.</text>
</comment>
<comment type="function">
    <text evidence="5">Reversible hydration of carbon dioxide.</text>
</comment>
<evidence type="ECO:0000256" key="5">
    <source>
        <dbReference type="RuleBase" id="RU003956"/>
    </source>
</evidence>
<evidence type="ECO:0000313" key="6">
    <source>
        <dbReference type="EMBL" id="ORY90289.1"/>
    </source>
</evidence>
<dbReference type="Gene3D" id="3.40.1050.10">
    <property type="entry name" value="Carbonic anhydrase"/>
    <property type="match status" value="1"/>
</dbReference>
<name>A0A1Y2G0Y3_9BASI</name>
<dbReference type="EC" id="4.2.1.1" evidence="5"/>
<sequence length="188" mass="20475">MSYAAESLPAANKAYQANFGSKASCEPFSRLKCIELTQDQQGSLPLPPGKKVAIVGCMDARLDTSAATGLHEGDSHHIRNAGGRAAEALRSLVISQELLGTREIIVIHHTDCGMLTFKSERLHDLIKKRVDPAHYPAIEQLAALEFGDLDKSITDDVAFLKAHPLILKETVVSGYKYHVETGELEKVV</sequence>
<dbReference type="GO" id="GO:0008270">
    <property type="term" value="F:zinc ion binding"/>
    <property type="evidence" value="ECO:0007669"/>
    <property type="project" value="UniProtKB-UniRule"/>
</dbReference>
<feature type="binding site" evidence="4">
    <location>
        <position position="59"/>
    </location>
    <ligand>
        <name>Zn(2+)</name>
        <dbReference type="ChEBI" id="CHEBI:29105"/>
    </ligand>
</feature>
<accession>A0A1Y2G0Y3</accession>
<feature type="binding site" evidence="4">
    <location>
        <position position="109"/>
    </location>
    <ligand>
        <name>Zn(2+)</name>
        <dbReference type="ChEBI" id="CHEBI:29105"/>
    </ligand>
</feature>
<comment type="similarity">
    <text evidence="1 5">Belongs to the beta-class carbonic anhydrase family.</text>
</comment>
<dbReference type="InParanoid" id="A0A1Y2G0Y3"/>
<dbReference type="AlphaFoldDB" id="A0A1Y2G0Y3"/>
<dbReference type="PANTHER" id="PTHR43175:SF3">
    <property type="entry name" value="CARBON DISULFIDE HYDROLASE"/>
    <property type="match status" value="1"/>
</dbReference>
<dbReference type="STRING" id="106004.A0A1Y2G0Y3"/>
<dbReference type="OrthoDB" id="10248475at2759"/>
<evidence type="ECO:0000313" key="7">
    <source>
        <dbReference type="Proteomes" id="UP000193467"/>
    </source>
</evidence>
<dbReference type="GO" id="GO:0004089">
    <property type="term" value="F:carbonate dehydratase activity"/>
    <property type="evidence" value="ECO:0007669"/>
    <property type="project" value="UniProtKB-UniRule"/>
</dbReference>
<comment type="catalytic activity">
    <reaction evidence="5">
        <text>hydrogencarbonate + H(+) = CO2 + H2O</text>
        <dbReference type="Rhea" id="RHEA:10748"/>
        <dbReference type="ChEBI" id="CHEBI:15377"/>
        <dbReference type="ChEBI" id="CHEBI:15378"/>
        <dbReference type="ChEBI" id="CHEBI:16526"/>
        <dbReference type="ChEBI" id="CHEBI:17544"/>
        <dbReference type="EC" id="4.2.1.1"/>
    </reaction>
</comment>
<dbReference type="Pfam" id="PF00484">
    <property type="entry name" value="Pro_CA"/>
    <property type="match status" value="1"/>
</dbReference>
<protein>
    <recommendedName>
        <fullName evidence="5">Carbonic anhydrase</fullName>
        <ecNumber evidence="5">4.2.1.1</ecNumber>
    </recommendedName>
    <alternativeName>
        <fullName evidence="5">Carbonate dehydratase</fullName>
    </alternativeName>
</protein>
<dbReference type="Proteomes" id="UP000193467">
    <property type="component" value="Unassembled WGS sequence"/>
</dbReference>
<dbReference type="InterPro" id="IPR036874">
    <property type="entry name" value="Carbonic_anhydrase_sf"/>
</dbReference>
<evidence type="ECO:0000256" key="4">
    <source>
        <dbReference type="PIRSR" id="PIRSR601765-1"/>
    </source>
</evidence>
<organism evidence="6 7">
    <name type="scientific">Leucosporidium creatinivorum</name>
    <dbReference type="NCBI Taxonomy" id="106004"/>
    <lineage>
        <taxon>Eukaryota</taxon>
        <taxon>Fungi</taxon>
        <taxon>Dikarya</taxon>
        <taxon>Basidiomycota</taxon>
        <taxon>Pucciniomycotina</taxon>
        <taxon>Microbotryomycetes</taxon>
        <taxon>Leucosporidiales</taxon>
        <taxon>Leucosporidium</taxon>
    </lineage>
</organism>
<feature type="binding site" evidence="4">
    <location>
        <position position="112"/>
    </location>
    <ligand>
        <name>Zn(2+)</name>
        <dbReference type="ChEBI" id="CHEBI:29105"/>
    </ligand>
</feature>
<keyword evidence="7" id="KW-1185">Reference proteome</keyword>
<dbReference type="EMBL" id="MCGR01000004">
    <property type="protein sequence ID" value="ORY90289.1"/>
    <property type="molecule type" value="Genomic_DNA"/>
</dbReference>
<keyword evidence="3 4" id="KW-0862">Zinc</keyword>
<dbReference type="SMART" id="SM00947">
    <property type="entry name" value="Pro_CA"/>
    <property type="match status" value="1"/>
</dbReference>
<dbReference type="PANTHER" id="PTHR43175">
    <property type="entry name" value="CARBONIC ANHYDRASE"/>
    <property type="match status" value="1"/>
</dbReference>
<reference evidence="6 7" key="1">
    <citation type="submission" date="2016-07" db="EMBL/GenBank/DDBJ databases">
        <title>Pervasive Adenine N6-methylation of Active Genes in Fungi.</title>
        <authorList>
            <consortium name="DOE Joint Genome Institute"/>
            <person name="Mondo S.J."/>
            <person name="Dannebaum R.O."/>
            <person name="Kuo R.C."/>
            <person name="Labutti K."/>
            <person name="Haridas S."/>
            <person name="Kuo A."/>
            <person name="Salamov A."/>
            <person name="Ahrendt S.R."/>
            <person name="Lipzen A."/>
            <person name="Sullivan W."/>
            <person name="Andreopoulos W.B."/>
            <person name="Clum A."/>
            <person name="Lindquist E."/>
            <person name="Daum C."/>
            <person name="Ramamoorthy G.K."/>
            <person name="Gryganskyi A."/>
            <person name="Culley D."/>
            <person name="Magnuson J.K."/>
            <person name="James T.Y."/>
            <person name="O'Malley M.A."/>
            <person name="Stajich J.E."/>
            <person name="Spatafora J.W."/>
            <person name="Visel A."/>
            <person name="Grigoriev I.V."/>
        </authorList>
    </citation>
    <scope>NUCLEOTIDE SEQUENCE [LARGE SCALE GENOMIC DNA]</scope>
    <source>
        <strain evidence="6 7">62-1032</strain>
    </source>
</reference>
<keyword evidence="2 4" id="KW-0479">Metal-binding</keyword>
<evidence type="ECO:0000256" key="2">
    <source>
        <dbReference type="ARBA" id="ARBA00022723"/>
    </source>
</evidence>
<proteinExistence type="inferred from homology"/>
<keyword evidence="5" id="KW-0456">Lyase</keyword>
<comment type="caution">
    <text evidence="6">The sequence shown here is derived from an EMBL/GenBank/DDBJ whole genome shotgun (WGS) entry which is preliminary data.</text>
</comment>
<evidence type="ECO:0000256" key="3">
    <source>
        <dbReference type="ARBA" id="ARBA00022833"/>
    </source>
</evidence>